<evidence type="ECO:0000256" key="3">
    <source>
        <dbReference type="ARBA" id="ARBA00022980"/>
    </source>
</evidence>
<comment type="function">
    <text evidence="5">This is one of the proteins that binds to the 5S RNA in the ribosome where it forms part of the central protuberance.</text>
</comment>
<organism evidence="9 10">
    <name type="scientific">Petrotoga miotherma DSM 10691</name>
    <dbReference type="NCBI Taxonomy" id="1434326"/>
    <lineage>
        <taxon>Bacteria</taxon>
        <taxon>Thermotogati</taxon>
        <taxon>Thermotogota</taxon>
        <taxon>Thermotogae</taxon>
        <taxon>Petrotogales</taxon>
        <taxon>Petrotogaceae</taxon>
        <taxon>Petrotoga</taxon>
    </lineage>
</organism>
<feature type="compositionally biased region" description="Acidic residues" evidence="6">
    <location>
        <begin position="193"/>
        <end position="211"/>
    </location>
</feature>
<evidence type="ECO:0000313" key="9">
    <source>
        <dbReference type="EMBL" id="PNR98859.1"/>
    </source>
</evidence>
<evidence type="ECO:0000256" key="5">
    <source>
        <dbReference type="HAMAP-Rule" id="MF_01334"/>
    </source>
</evidence>
<evidence type="ECO:0000259" key="8">
    <source>
        <dbReference type="Pfam" id="PF14693"/>
    </source>
</evidence>
<evidence type="ECO:0000256" key="2">
    <source>
        <dbReference type="ARBA" id="ARBA00022884"/>
    </source>
</evidence>
<reference evidence="9 10" key="1">
    <citation type="submission" date="2013-12" db="EMBL/GenBank/DDBJ databases">
        <title>Comparative genomics of Petrotoga isolates.</title>
        <authorList>
            <person name="Nesbo C.L."/>
            <person name="Charchuk R."/>
            <person name="Chow K."/>
        </authorList>
    </citation>
    <scope>NUCLEOTIDE SEQUENCE [LARGE SCALE GENOMIC DNA]</scope>
    <source>
        <strain evidence="9 10">DSM 10691</strain>
    </source>
</reference>
<dbReference type="GO" id="GO:0022625">
    <property type="term" value="C:cytosolic large ribosomal subunit"/>
    <property type="evidence" value="ECO:0007669"/>
    <property type="project" value="TreeGrafter"/>
</dbReference>
<dbReference type="NCBIfam" id="TIGR00731">
    <property type="entry name" value="bL25_bact_ctc"/>
    <property type="match status" value="1"/>
</dbReference>
<accession>A0A2K1P7U8</accession>
<keyword evidence="1 5" id="KW-0699">rRNA-binding</keyword>
<dbReference type="Proteomes" id="UP000236199">
    <property type="component" value="Unassembled WGS sequence"/>
</dbReference>
<sequence length="223" mass="25402">MATVFKMDVNRRDSKIKARKFRNEKLIPAEVYGPALKENKHLNIPYKELESMLEKVSETTLIELNVKGVNGEEKVRCFVKSVQRHKVSDQPIHVDFYVPEEGRKMHLRIPLEFEGEPVGVTQGGYLNTYVHEIPVAILPSDIVDSIKVDISELKMGESLFVSDIKNLLPESAEALLEDEEIVISVIEPKAAEEVAEETEETEEEEISEPEVIEEKTPQDMKEE</sequence>
<dbReference type="InterPro" id="IPR020057">
    <property type="entry name" value="Ribosomal_bL25_b-dom"/>
</dbReference>
<dbReference type="RefSeq" id="WP_103079368.1">
    <property type="nucleotide sequence ID" value="NZ_AZRM01000048.1"/>
</dbReference>
<gene>
    <name evidence="5" type="primary">rplY</name>
    <name evidence="5" type="synonym">ctc</name>
    <name evidence="9" type="ORF">X928_08975</name>
</gene>
<dbReference type="GO" id="GO:0003735">
    <property type="term" value="F:structural constituent of ribosome"/>
    <property type="evidence" value="ECO:0007669"/>
    <property type="project" value="InterPro"/>
</dbReference>
<dbReference type="InterPro" id="IPR011035">
    <property type="entry name" value="Ribosomal_bL25/Gln-tRNA_synth"/>
</dbReference>
<dbReference type="GO" id="GO:0006412">
    <property type="term" value="P:translation"/>
    <property type="evidence" value="ECO:0007669"/>
    <property type="project" value="UniProtKB-UniRule"/>
</dbReference>
<evidence type="ECO:0000256" key="1">
    <source>
        <dbReference type="ARBA" id="ARBA00022730"/>
    </source>
</evidence>
<dbReference type="AlphaFoldDB" id="A0A2K1P7U8"/>
<dbReference type="Gene3D" id="2.40.240.10">
    <property type="entry name" value="Ribosomal Protein L25, Chain P"/>
    <property type="match status" value="1"/>
</dbReference>
<feature type="region of interest" description="Disordered" evidence="6">
    <location>
        <begin position="187"/>
        <end position="223"/>
    </location>
</feature>
<evidence type="ECO:0000256" key="4">
    <source>
        <dbReference type="ARBA" id="ARBA00023274"/>
    </source>
</evidence>
<dbReference type="GO" id="GO:0008097">
    <property type="term" value="F:5S rRNA binding"/>
    <property type="evidence" value="ECO:0007669"/>
    <property type="project" value="InterPro"/>
</dbReference>
<evidence type="ECO:0000256" key="6">
    <source>
        <dbReference type="SAM" id="MobiDB-lite"/>
    </source>
</evidence>
<protein>
    <recommendedName>
        <fullName evidence="5">Large ribosomal subunit protein bL25</fullName>
    </recommendedName>
    <alternativeName>
        <fullName evidence="5">General stress protein CTC</fullName>
    </alternativeName>
</protein>
<feature type="domain" description="Large ribosomal subunit protein bL25 L25" evidence="7">
    <location>
        <begin position="9"/>
        <end position="96"/>
    </location>
</feature>
<evidence type="ECO:0000313" key="10">
    <source>
        <dbReference type="Proteomes" id="UP000236199"/>
    </source>
</evidence>
<dbReference type="EMBL" id="AZRM01000048">
    <property type="protein sequence ID" value="PNR98859.1"/>
    <property type="molecule type" value="Genomic_DNA"/>
</dbReference>
<name>A0A2K1P7U8_9BACT</name>
<dbReference type="CDD" id="cd00495">
    <property type="entry name" value="Ribosomal_L25_TL5_CTC"/>
    <property type="match status" value="1"/>
</dbReference>
<feature type="compositionally biased region" description="Basic and acidic residues" evidence="6">
    <location>
        <begin position="212"/>
        <end position="223"/>
    </location>
</feature>
<dbReference type="PANTHER" id="PTHR33284">
    <property type="entry name" value="RIBOSOMAL PROTEIN L25/GLN-TRNA SYNTHETASE, ANTI-CODON-BINDING DOMAIN-CONTAINING PROTEIN"/>
    <property type="match status" value="1"/>
</dbReference>
<dbReference type="OrthoDB" id="9790002at2"/>
<comment type="similarity">
    <text evidence="5">Belongs to the bacterial ribosomal protein bL25 family. CTC subfamily.</text>
</comment>
<dbReference type="PANTHER" id="PTHR33284:SF1">
    <property type="entry name" value="RIBOSOMAL PROTEIN L25_GLN-TRNA SYNTHETASE, ANTI-CODON-BINDING DOMAIN-CONTAINING PROTEIN"/>
    <property type="match status" value="1"/>
</dbReference>
<dbReference type="Pfam" id="PF14693">
    <property type="entry name" value="Ribosomal_TL5_C"/>
    <property type="match status" value="1"/>
</dbReference>
<dbReference type="InterPro" id="IPR029751">
    <property type="entry name" value="Ribosomal_L25_dom"/>
</dbReference>
<keyword evidence="2 5" id="KW-0694">RNA-binding</keyword>
<proteinExistence type="inferred from homology"/>
<comment type="caution">
    <text evidence="9">The sequence shown here is derived from an EMBL/GenBank/DDBJ whole genome shotgun (WGS) entry which is preliminary data.</text>
</comment>
<keyword evidence="3 5" id="KW-0689">Ribosomal protein</keyword>
<dbReference type="InterPro" id="IPR020930">
    <property type="entry name" value="Ribosomal_uL5_bac-type"/>
</dbReference>
<keyword evidence="4 5" id="KW-0687">Ribonucleoprotein</keyword>
<dbReference type="InterPro" id="IPR037121">
    <property type="entry name" value="Ribosomal_bL25_C"/>
</dbReference>
<evidence type="ECO:0000259" key="7">
    <source>
        <dbReference type="Pfam" id="PF01386"/>
    </source>
</evidence>
<dbReference type="InterPro" id="IPR020056">
    <property type="entry name" value="Rbsml_bL25/Gln-tRNA_synth_N"/>
</dbReference>
<dbReference type="InterPro" id="IPR001021">
    <property type="entry name" value="Ribosomal_bL25_long"/>
</dbReference>
<dbReference type="HAMAP" id="MF_01334">
    <property type="entry name" value="Ribosomal_bL25_CTC"/>
    <property type="match status" value="1"/>
</dbReference>
<dbReference type="SUPFAM" id="SSF50715">
    <property type="entry name" value="Ribosomal protein L25-like"/>
    <property type="match status" value="1"/>
</dbReference>
<dbReference type="Gene3D" id="2.170.120.20">
    <property type="entry name" value="Ribosomal protein L25, beta domain"/>
    <property type="match status" value="1"/>
</dbReference>
<comment type="subunit">
    <text evidence="5">Part of the 50S ribosomal subunit; part of the 5S rRNA/L5/L18/L25 subcomplex. Contacts the 5S rRNA. Binds to the 5S rRNA independently of L5 and L18.</text>
</comment>
<keyword evidence="10" id="KW-1185">Reference proteome</keyword>
<dbReference type="Pfam" id="PF01386">
    <property type="entry name" value="Ribosomal_L25p"/>
    <property type="match status" value="1"/>
</dbReference>
<feature type="domain" description="Large ribosomal subunit protein bL25 beta" evidence="8">
    <location>
        <begin position="104"/>
        <end position="189"/>
    </location>
</feature>